<geneLocation type="plasmid" evidence="2 3">
    <name>pRgalR602c</name>
</geneLocation>
<protein>
    <recommendedName>
        <fullName evidence="1">DUF6894 domain-containing protein</fullName>
    </recommendedName>
</protein>
<sequence length="76" mass="8531">MKYFYRVVGAKGELVETSREFDGVRAAKAEARHALTETAAGGLPETPVHMLSVELFDENRLPITELRLILEEISKE</sequence>
<dbReference type="RefSeq" id="WP_040114501.1">
    <property type="nucleotide sequence ID" value="NZ_CP006880.1"/>
</dbReference>
<dbReference type="Proteomes" id="UP000031368">
    <property type="component" value="Plasmid pRgalR602c"/>
</dbReference>
<keyword evidence="3" id="KW-1185">Reference proteome</keyword>
<evidence type="ECO:0000313" key="3">
    <source>
        <dbReference type="Proteomes" id="UP000031368"/>
    </source>
</evidence>
<evidence type="ECO:0000313" key="2">
    <source>
        <dbReference type="EMBL" id="AJD44055.1"/>
    </source>
</evidence>
<dbReference type="HOGENOM" id="CLU_2651946_0_0_5"/>
<proteinExistence type="predicted"/>
<gene>
    <name evidence="2" type="ORF">RGR602_PC00008</name>
</gene>
<dbReference type="AlphaFoldDB" id="A0A0B4XBC5"/>
<dbReference type="Pfam" id="PF21834">
    <property type="entry name" value="DUF6894"/>
    <property type="match status" value="1"/>
</dbReference>
<accession>A0A0B4XBC5</accession>
<dbReference type="InterPro" id="IPR054189">
    <property type="entry name" value="DUF6894"/>
</dbReference>
<dbReference type="KEGG" id="rga:RGR602_PC00008"/>
<dbReference type="EMBL" id="CP006880">
    <property type="protein sequence ID" value="AJD44055.1"/>
    <property type="molecule type" value="Genomic_DNA"/>
</dbReference>
<reference evidence="2 3" key="1">
    <citation type="submission" date="2013-11" db="EMBL/GenBank/DDBJ databases">
        <title>Complete genome sequence of Rhizobium gallicum bv. gallicum R602.</title>
        <authorList>
            <person name="Bustos P."/>
            <person name="Santamaria R.I."/>
            <person name="Lozano L."/>
            <person name="Acosta J.L."/>
            <person name="Ormeno-Orrillo E."/>
            <person name="Rogel M.A."/>
            <person name="Romero D."/>
            <person name="Cevallos M.A."/>
            <person name="Martinez-Romero E."/>
            <person name="Gonzalez V."/>
        </authorList>
    </citation>
    <scope>NUCLEOTIDE SEQUENCE [LARGE SCALE GENOMIC DNA]</scope>
    <source>
        <strain evidence="2 3">R602</strain>
        <plasmid evidence="2 3">pRgalR602c</plasmid>
    </source>
</reference>
<keyword evidence="2" id="KW-0614">Plasmid</keyword>
<evidence type="ECO:0000259" key="1">
    <source>
        <dbReference type="Pfam" id="PF21834"/>
    </source>
</evidence>
<organism evidence="2 3">
    <name type="scientific">Rhizobium gallicum bv. gallicum R602sp</name>
    <dbReference type="NCBI Taxonomy" id="1041138"/>
    <lineage>
        <taxon>Bacteria</taxon>
        <taxon>Pseudomonadati</taxon>
        <taxon>Pseudomonadota</taxon>
        <taxon>Alphaproteobacteria</taxon>
        <taxon>Hyphomicrobiales</taxon>
        <taxon>Rhizobiaceae</taxon>
        <taxon>Rhizobium/Agrobacterium group</taxon>
        <taxon>Rhizobium</taxon>
    </lineage>
</organism>
<name>A0A0B4XBC5_9HYPH</name>
<feature type="domain" description="DUF6894" evidence="1">
    <location>
        <begin position="16"/>
        <end position="68"/>
    </location>
</feature>